<keyword evidence="4" id="KW-0804">Transcription</keyword>
<sequence length="299" mass="33276">MFPTSLNALSSFAAAARHQSYTLAAAELHITHSAVSQQIRNLENSLGLTLFVRQGRQMQLTAAGVALQQQIQPALTQIRRALSELGKSHEAPAIKVSTLPSFATYWLVPRLNKFQKLQPGVAVRIHASLEIHDLERSSIDIAIRYGLGNWADCEAEKFLEDRIFPVCSPNFNKGKLPNNINNLKRYRLLCDDCPLEWDTWSKLAGLDSASFKHETYFSDSNLMLAAAIAGQGIAIGRSSLVSADIAAGRLVRLFDVIAPSEYAYYMVTASGKKKSPTVLAFELWLRREALLFEKKDKRK</sequence>
<dbReference type="SUPFAM" id="SSF46785">
    <property type="entry name" value="Winged helix' DNA-binding domain"/>
    <property type="match status" value="1"/>
</dbReference>
<evidence type="ECO:0000256" key="3">
    <source>
        <dbReference type="ARBA" id="ARBA00023125"/>
    </source>
</evidence>
<dbReference type="OrthoDB" id="8683153at2"/>
<dbReference type="InterPro" id="IPR000847">
    <property type="entry name" value="LysR_HTH_N"/>
</dbReference>
<dbReference type="InterPro" id="IPR005119">
    <property type="entry name" value="LysR_subst-bd"/>
</dbReference>
<accession>A0A3Q9BPV3</accession>
<dbReference type="EMBL" id="CP034464">
    <property type="protein sequence ID" value="AZP11793.1"/>
    <property type="molecule type" value="Genomic_DNA"/>
</dbReference>
<evidence type="ECO:0000313" key="7">
    <source>
        <dbReference type="Proteomes" id="UP000275663"/>
    </source>
</evidence>
<dbReference type="InterPro" id="IPR036390">
    <property type="entry name" value="WH_DNA-bd_sf"/>
</dbReference>
<dbReference type="Gene3D" id="3.40.190.10">
    <property type="entry name" value="Periplasmic binding protein-like II"/>
    <property type="match status" value="2"/>
</dbReference>
<evidence type="ECO:0000256" key="1">
    <source>
        <dbReference type="ARBA" id="ARBA00009437"/>
    </source>
</evidence>
<evidence type="ECO:0000259" key="5">
    <source>
        <dbReference type="PROSITE" id="PS50931"/>
    </source>
</evidence>
<organism evidence="6 7">
    <name type="scientific">Undibacterium parvum</name>
    <dbReference type="NCBI Taxonomy" id="401471"/>
    <lineage>
        <taxon>Bacteria</taxon>
        <taxon>Pseudomonadati</taxon>
        <taxon>Pseudomonadota</taxon>
        <taxon>Betaproteobacteria</taxon>
        <taxon>Burkholderiales</taxon>
        <taxon>Oxalobacteraceae</taxon>
        <taxon>Undibacterium</taxon>
    </lineage>
</organism>
<dbReference type="Gene3D" id="1.10.10.10">
    <property type="entry name" value="Winged helix-like DNA-binding domain superfamily/Winged helix DNA-binding domain"/>
    <property type="match status" value="1"/>
</dbReference>
<dbReference type="PANTHER" id="PTHR30537:SF79">
    <property type="entry name" value="TRANSCRIPTIONAL REGULATOR-RELATED"/>
    <property type="match status" value="1"/>
</dbReference>
<dbReference type="GO" id="GO:0003700">
    <property type="term" value="F:DNA-binding transcription factor activity"/>
    <property type="evidence" value="ECO:0007669"/>
    <property type="project" value="InterPro"/>
</dbReference>
<dbReference type="Pfam" id="PF03466">
    <property type="entry name" value="LysR_substrate"/>
    <property type="match status" value="1"/>
</dbReference>
<dbReference type="GO" id="GO:0006351">
    <property type="term" value="P:DNA-templated transcription"/>
    <property type="evidence" value="ECO:0007669"/>
    <property type="project" value="TreeGrafter"/>
</dbReference>
<dbReference type="RefSeq" id="WP_126127178.1">
    <property type="nucleotide sequence ID" value="NZ_CP034464.1"/>
</dbReference>
<dbReference type="Proteomes" id="UP000275663">
    <property type="component" value="Chromosome"/>
</dbReference>
<evidence type="ECO:0000256" key="4">
    <source>
        <dbReference type="ARBA" id="ARBA00023163"/>
    </source>
</evidence>
<dbReference type="AlphaFoldDB" id="A0A3Q9BPV3"/>
<dbReference type="PROSITE" id="PS50931">
    <property type="entry name" value="HTH_LYSR"/>
    <property type="match status" value="1"/>
</dbReference>
<reference evidence="6 7" key="1">
    <citation type="journal article" date="2011" name="Int. J. Syst. Evol. Microbiol.">
        <title>Description of Undibacterium oligocarboniphilum sp. nov., isolated from purified water, and Undibacterium pigrum strain CCUG 49012 as the type strain of Undibacterium parvum sp. nov., and emended descriptions of the genus Undibacterium and the species Undibacterium pigrum.</title>
        <authorList>
            <person name="Eder W."/>
            <person name="Wanner G."/>
            <person name="Ludwig W."/>
            <person name="Busse H.J."/>
            <person name="Ziemke-Kageler F."/>
            <person name="Lang E."/>
        </authorList>
    </citation>
    <scope>NUCLEOTIDE SEQUENCE [LARGE SCALE GENOMIC DNA]</scope>
    <source>
        <strain evidence="6 7">DSM 23061</strain>
    </source>
</reference>
<evidence type="ECO:0000256" key="2">
    <source>
        <dbReference type="ARBA" id="ARBA00023015"/>
    </source>
</evidence>
<dbReference type="CDD" id="cd08432">
    <property type="entry name" value="PBP2_GcdR_TrpI_HvrB_AmpR_like"/>
    <property type="match status" value="1"/>
</dbReference>
<dbReference type="InterPro" id="IPR058163">
    <property type="entry name" value="LysR-type_TF_proteobact-type"/>
</dbReference>
<gene>
    <name evidence="6" type="primary">gcvA</name>
    <name evidence="6" type="ORF">EJN92_07155</name>
</gene>
<proteinExistence type="inferred from homology"/>
<keyword evidence="3" id="KW-0238">DNA-binding</keyword>
<evidence type="ECO:0000313" key="6">
    <source>
        <dbReference type="EMBL" id="AZP11793.1"/>
    </source>
</evidence>
<dbReference type="NCBIfam" id="NF008352">
    <property type="entry name" value="PRK11139.1"/>
    <property type="match status" value="1"/>
</dbReference>
<dbReference type="FunFam" id="1.10.10.10:FF:000001">
    <property type="entry name" value="LysR family transcriptional regulator"/>
    <property type="match status" value="1"/>
</dbReference>
<protein>
    <submittedName>
        <fullName evidence="6">Transcriptional regulator GcvA</fullName>
    </submittedName>
</protein>
<name>A0A3Q9BPV3_9BURK</name>
<dbReference type="KEGG" id="upv:EJN92_07155"/>
<keyword evidence="7" id="KW-1185">Reference proteome</keyword>
<dbReference type="GO" id="GO:0043565">
    <property type="term" value="F:sequence-specific DNA binding"/>
    <property type="evidence" value="ECO:0007669"/>
    <property type="project" value="TreeGrafter"/>
</dbReference>
<dbReference type="InterPro" id="IPR036388">
    <property type="entry name" value="WH-like_DNA-bd_sf"/>
</dbReference>
<dbReference type="PRINTS" id="PR00039">
    <property type="entry name" value="HTHLYSR"/>
</dbReference>
<dbReference type="PANTHER" id="PTHR30537">
    <property type="entry name" value="HTH-TYPE TRANSCRIPTIONAL REGULATOR"/>
    <property type="match status" value="1"/>
</dbReference>
<keyword evidence="2" id="KW-0805">Transcription regulation</keyword>
<dbReference type="Pfam" id="PF00126">
    <property type="entry name" value="HTH_1"/>
    <property type="match status" value="1"/>
</dbReference>
<comment type="similarity">
    <text evidence="1">Belongs to the LysR transcriptional regulatory family.</text>
</comment>
<dbReference type="SUPFAM" id="SSF53850">
    <property type="entry name" value="Periplasmic binding protein-like II"/>
    <property type="match status" value="1"/>
</dbReference>
<feature type="domain" description="HTH lysR-type" evidence="5">
    <location>
        <begin position="4"/>
        <end position="61"/>
    </location>
</feature>